<sequence length="312" mass="33997">MEDSVALQPSKSIWFNGKLIPWDEARVHVLSHVIHYGSSVFEGIRCYEQPVGSAAFRLEDHIRRLFDSARIYRMEIPWSRDEVVEACVETVRANGLSSCYIRPVVYRGFGSMGVNPLPCPVELVIAAWEWGAYLGDEALDNGVDVQVSTWARMAPNTIPAMAKAGANYANAQLVKMEALSNGFAEGVVLDVDGFVCEGSGENIFLVREGKVFTPPLGASILSGITRASVIALLRDMGLEVAQTKVPREALYLADELFFTGTAAEITPIRSVDRLTVGPGKPGPITKKIQKAYLSVLKGESGDTRGWLHPVTA</sequence>
<comment type="caution">
    <text evidence="18">The sequence shown here is derived from an EMBL/GenBank/DDBJ whole genome shotgun (WGS) entry which is preliminary data.</text>
</comment>
<evidence type="ECO:0000256" key="10">
    <source>
        <dbReference type="ARBA" id="ARBA00022898"/>
    </source>
</evidence>
<evidence type="ECO:0000256" key="1">
    <source>
        <dbReference type="ARBA" id="ARBA00001933"/>
    </source>
</evidence>
<evidence type="ECO:0000313" key="18">
    <source>
        <dbReference type="EMBL" id="MBD3867623.1"/>
    </source>
</evidence>
<dbReference type="EC" id="2.6.1.42" evidence="17"/>
<dbReference type="NCBIfam" id="TIGR01122">
    <property type="entry name" value="ilvE_I"/>
    <property type="match status" value="1"/>
</dbReference>
<dbReference type="GO" id="GO:0004084">
    <property type="term" value="F:branched-chain-amino-acid transaminase activity"/>
    <property type="evidence" value="ECO:0007669"/>
    <property type="project" value="UniProtKB-EC"/>
</dbReference>
<dbReference type="SUPFAM" id="SSF56752">
    <property type="entry name" value="D-aminoacid aminotransferase-like PLP-dependent enzymes"/>
    <property type="match status" value="1"/>
</dbReference>
<evidence type="ECO:0000256" key="7">
    <source>
        <dbReference type="ARBA" id="ARBA00022576"/>
    </source>
</evidence>
<evidence type="ECO:0000256" key="6">
    <source>
        <dbReference type="ARBA" id="ARBA00009320"/>
    </source>
</evidence>
<dbReference type="GO" id="GO:0005829">
    <property type="term" value="C:cytosol"/>
    <property type="evidence" value="ECO:0007669"/>
    <property type="project" value="TreeGrafter"/>
</dbReference>
<dbReference type="InterPro" id="IPR036038">
    <property type="entry name" value="Aminotransferase-like"/>
</dbReference>
<dbReference type="Proteomes" id="UP000648239">
    <property type="component" value="Unassembled WGS sequence"/>
</dbReference>
<dbReference type="PANTHER" id="PTHR42743:SF11">
    <property type="entry name" value="AMINODEOXYCHORISMATE LYASE"/>
    <property type="match status" value="1"/>
</dbReference>
<proteinExistence type="inferred from homology"/>
<organism evidence="18 19">
    <name type="scientific">Candidatus Polarisedimenticola svalbardensis</name>
    <dbReference type="NCBI Taxonomy" id="2886004"/>
    <lineage>
        <taxon>Bacteria</taxon>
        <taxon>Pseudomonadati</taxon>
        <taxon>Acidobacteriota</taxon>
        <taxon>Candidatus Polarisedimenticolia</taxon>
        <taxon>Candidatus Polarisedimenticolales</taxon>
        <taxon>Candidatus Polarisedimenticolaceae</taxon>
        <taxon>Candidatus Polarisedimenticola</taxon>
    </lineage>
</organism>
<comment type="function">
    <text evidence="2 17">Acts on leucine, isoleucine and valine.</text>
</comment>
<name>A0A8J6XTN9_9BACT</name>
<dbReference type="FunFam" id="3.20.10.10:FF:000002">
    <property type="entry name" value="D-alanine aminotransferase"/>
    <property type="match status" value="1"/>
</dbReference>
<dbReference type="UniPathway" id="UPA00049">
    <property type="reaction ID" value="UER00062"/>
</dbReference>
<gene>
    <name evidence="17" type="primary">ilvE</name>
    <name evidence="18" type="ORF">IFK94_05815</name>
</gene>
<evidence type="ECO:0000256" key="11">
    <source>
        <dbReference type="ARBA" id="ARBA00023304"/>
    </source>
</evidence>
<protein>
    <recommendedName>
        <fullName evidence="17">Branched-chain-amino-acid aminotransferase</fullName>
        <shortName evidence="17">BCAT</shortName>
        <ecNumber evidence="17">2.6.1.42</ecNumber>
    </recommendedName>
</protein>
<evidence type="ECO:0000256" key="16">
    <source>
        <dbReference type="RuleBase" id="RU004516"/>
    </source>
</evidence>
<dbReference type="GO" id="GO:0009097">
    <property type="term" value="P:isoleucine biosynthetic process"/>
    <property type="evidence" value="ECO:0007669"/>
    <property type="project" value="UniProtKB-UniPathway"/>
</dbReference>
<evidence type="ECO:0000256" key="2">
    <source>
        <dbReference type="ARBA" id="ARBA00003109"/>
    </source>
</evidence>
<dbReference type="UniPathway" id="UPA00047">
    <property type="reaction ID" value="UER00058"/>
</dbReference>
<evidence type="ECO:0000256" key="15">
    <source>
        <dbReference type="RuleBase" id="RU004106"/>
    </source>
</evidence>
<comment type="catalytic activity">
    <reaction evidence="13 17">
        <text>L-isoleucine + 2-oxoglutarate = (S)-3-methyl-2-oxopentanoate + L-glutamate</text>
        <dbReference type="Rhea" id="RHEA:24801"/>
        <dbReference type="ChEBI" id="CHEBI:16810"/>
        <dbReference type="ChEBI" id="CHEBI:29985"/>
        <dbReference type="ChEBI" id="CHEBI:35146"/>
        <dbReference type="ChEBI" id="CHEBI:58045"/>
        <dbReference type="EC" id="2.6.1.42"/>
    </reaction>
</comment>
<dbReference type="Pfam" id="PF01063">
    <property type="entry name" value="Aminotran_4"/>
    <property type="match status" value="1"/>
</dbReference>
<comment type="pathway">
    <text evidence="3 17">Amino-acid biosynthesis; L-isoleucine biosynthesis; L-isoleucine from 2-oxobutanoate: step 4/4.</text>
</comment>
<dbReference type="CDD" id="cd01557">
    <property type="entry name" value="BCAT_beta_family"/>
    <property type="match status" value="1"/>
</dbReference>
<evidence type="ECO:0000256" key="8">
    <source>
        <dbReference type="ARBA" id="ARBA00022605"/>
    </source>
</evidence>
<comment type="pathway">
    <text evidence="4 17">Amino-acid biosynthesis; L-valine biosynthesis; L-valine from pyruvate: step 4/4.</text>
</comment>
<dbReference type="InterPro" id="IPR005785">
    <property type="entry name" value="B_amino_transI"/>
</dbReference>
<comment type="catalytic activity">
    <reaction evidence="14 17">
        <text>L-leucine + 2-oxoglutarate = 4-methyl-2-oxopentanoate + L-glutamate</text>
        <dbReference type="Rhea" id="RHEA:18321"/>
        <dbReference type="ChEBI" id="CHEBI:16810"/>
        <dbReference type="ChEBI" id="CHEBI:17865"/>
        <dbReference type="ChEBI" id="CHEBI:29985"/>
        <dbReference type="ChEBI" id="CHEBI:57427"/>
        <dbReference type="EC" id="2.6.1.42"/>
    </reaction>
</comment>
<dbReference type="InterPro" id="IPR050571">
    <property type="entry name" value="Class-IV_PLP-Dep_Aminotrnsfr"/>
</dbReference>
<keyword evidence="11 17" id="KW-0100">Branched-chain amino acid biosynthesis</keyword>
<dbReference type="Gene3D" id="3.20.10.10">
    <property type="entry name" value="D-amino Acid Aminotransferase, subunit A, domain 2"/>
    <property type="match status" value="1"/>
</dbReference>
<reference evidence="18 19" key="1">
    <citation type="submission" date="2020-08" db="EMBL/GenBank/DDBJ databases">
        <title>Acidobacteriota in marine sediments use diverse sulfur dissimilation pathways.</title>
        <authorList>
            <person name="Wasmund K."/>
        </authorList>
    </citation>
    <scope>NUCLEOTIDE SEQUENCE [LARGE SCALE GENOMIC DNA]</scope>
    <source>
        <strain evidence="18">MAG AM4</strain>
    </source>
</reference>
<comment type="cofactor">
    <cofactor evidence="1 16">
        <name>pyridoxal 5'-phosphate</name>
        <dbReference type="ChEBI" id="CHEBI:597326"/>
    </cofactor>
</comment>
<keyword evidence="8 17" id="KW-0028">Amino-acid biosynthesis</keyword>
<dbReference type="NCBIfam" id="NF005146">
    <property type="entry name" value="PRK06606.1"/>
    <property type="match status" value="1"/>
</dbReference>
<evidence type="ECO:0000256" key="4">
    <source>
        <dbReference type="ARBA" id="ARBA00004931"/>
    </source>
</evidence>
<dbReference type="AlphaFoldDB" id="A0A8J6XTN9"/>
<comment type="pathway">
    <text evidence="5 17">Amino-acid biosynthesis; L-leucine biosynthesis; L-leucine from 3-methyl-2-oxobutanoate: step 4/4.</text>
</comment>
<dbReference type="PROSITE" id="PS00770">
    <property type="entry name" value="AA_TRANSFER_CLASS_4"/>
    <property type="match status" value="1"/>
</dbReference>
<keyword evidence="9 17" id="KW-0808">Transferase</keyword>
<dbReference type="InterPro" id="IPR043132">
    <property type="entry name" value="BCAT-like_C"/>
</dbReference>
<evidence type="ECO:0000256" key="9">
    <source>
        <dbReference type="ARBA" id="ARBA00022679"/>
    </source>
</evidence>
<dbReference type="PANTHER" id="PTHR42743">
    <property type="entry name" value="AMINO-ACID AMINOTRANSFERASE"/>
    <property type="match status" value="1"/>
</dbReference>
<dbReference type="UniPathway" id="UPA00048">
    <property type="reaction ID" value="UER00073"/>
</dbReference>
<evidence type="ECO:0000256" key="3">
    <source>
        <dbReference type="ARBA" id="ARBA00004824"/>
    </source>
</evidence>
<keyword evidence="7 17" id="KW-0032">Aminotransferase</keyword>
<evidence type="ECO:0000256" key="17">
    <source>
        <dbReference type="RuleBase" id="RU364094"/>
    </source>
</evidence>
<dbReference type="Gene3D" id="3.30.470.10">
    <property type="match status" value="1"/>
</dbReference>
<dbReference type="GO" id="GO:0009099">
    <property type="term" value="P:L-valine biosynthetic process"/>
    <property type="evidence" value="ECO:0007669"/>
    <property type="project" value="UniProtKB-UniPathway"/>
</dbReference>
<accession>A0A8J6XTN9</accession>
<dbReference type="InterPro" id="IPR033939">
    <property type="entry name" value="BCAT_family"/>
</dbReference>
<keyword evidence="10 16" id="KW-0663">Pyridoxal phosphate</keyword>
<evidence type="ECO:0000256" key="14">
    <source>
        <dbReference type="ARBA" id="ARBA00049229"/>
    </source>
</evidence>
<comment type="catalytic activity">
    <reaction evidence="12 17">
        <text>L-valine + 2-oxoglutarate = 3-methyl-2-oxobutanoate + L-glutamate</text>
        <dbReference type="Rhea" id="RHEA:24813"/>
        <dbReference type="ChEBI" id="CHEBI:11851"/>
        <dbReference type="ChEBI" id="CHEBI:16810"/>
        <dbReference type="ChEBI" id="CHEBI:29985"/>
        <dbReference type="ChEBI" id="CHEBI:57762"/>
        <dbReference type="EC" id="2.6.1.42"/>
    </reaction>
</comment>
<evidence type="ECO:0000256" key="12">
    <source>
        <dbReference type="ARBA" id="ARBA00048212"/>
    </source>
</evidence>
<evidence type="ECO:0000313" key="19">
    <source>
        <dbReference type="Proteomes" id="UP000648239"/>
    </source>
</evidence>
<dbReference type="InterPro" id="IPR018300">
    <property type="entry name" value="Aminotrans_IV_CS"/>
</dbReference>
<evidence type="ECO:0000256" key="13">
    <source>
        <dbReference type="ARBA" id="ARBA00048798"/>
    </source>
</evidence>
<dbReference type="InterPro" id="IPR001544">
    <property type="entry name" value="Aminotrans_IV"/>
</dbReference>
<dbReference type="InterPro" id="IPR043131">
    <property type="entry name" value="BCAT-like_N"/>
</dbReference>
<dbReference type="GO" id="GO:0009098">
    <property type="term" value="P:L-leucine biosynthetic process"/>
    <property type="evidence" value="ECO:0007669"/>
    <property type="project" value="UniProtKB-UniPathway"/>
</dbReference>
<comment type="similarity">
    <text evidence="6 15">Belongs to the class-IV pyridoxal-phosphate-dependent aminotransferase family.</text>
</comment>
<evidence type="ECO:0000256" key="5">
    <source>
        <dbReference type="ARBA" id="ARBA00005072"/>
    </source>
</evidence>
<dbReference type="EMBL" id="JACXWD010000013">
    <property type="protein sequence ID" value="MBD3867623.1"/>
    <property type="molecule type" value="Genomic_DNA"/>
</dbReference>